<dbReference type="InterPro" id="IPR023198">
    <property type="entry name" value="PGP-like_dom2"/>
</dbReference>
<dbReference type="Proteomes" id="UP000595446">
    <property type="component" value="Chromosome"/>
</dbReference>
<protein>
    <submittedName>
        <fullName evidence="1">Uncharacterized protein</fullName>
    </submittedName>
</protein>
<dbReference type="EMBL" id="AP024237">
    <property type="protein sequence ID" value="BCO34589.1"/>
    <property type="molecule type" value="Genomic_DNA"/>
</dbReference>
<dbReference type="InterPro" id="IPR023214">
    <property type="entry name" value="HAD_sf"/>
</dbReference>
<proteinExistence type="predicted"/>
<reference evidence="1 2" key="1">
    <citation type="submission" date="2020-12" db="EMBL/GenBank/DDBJ databases">
        <title>Complete genome sequence of Mycobacterium heckeshornense JCM 15655T, closely related to a pathogenic non-tuberculous mycobacterial species Mycobacterium xenopi.</title>
        <authorList>
            <person name="Yoshida M."/>
            <person name="Fukano H."/>
            <person name="Asakura T."/>
            <person name="Suzuki M."/>
            <person name="Hoshino Y."/>
        </authorList>
    </citation>
    <scope>NUCLEOTIDE SEQUENCE [LARGE SCALE GENOMIC DNA]</scope>
    <source>
        <strain evidence="1 2">JCM 15655</strain>
    </source>
</reference>
<evidence type="ECO:0000313" key="1">
    <source>
        <dbReference type="EMBL" id="BCO34589.1"/>
    </source>
</evidence>
<name>A0A2G8B9Q7_9MYCO</name>
<dbReference type="OrthoDB" id="4102947at2"/>
<dbReference type="STRING" id="110505.ACT16_03080"/>
<dbReference type="PANTHER" id="PTHR43434">
    <property type="entry name" value="PHOSPHOGLYCOLATE PHOSPHATASE"/>
    <property type="match status" value="1"/>
</dbReference>
<organism evidence="1 2">
    <name type="scientific">Mycobacterium heckeshornense</name>
    <dbReference type="NCBI Taxonomy" id="110505"/>
    <lineage>
        <taxon>Bacteria</taxon>
        <taxon>Bacillati</taxon>
        <taxon>Actinomycetota</taxon>
        <taxon>Actinomycetes</taxon>
        <taxon>Mycobacteriales</taxon>
        <taxon>Mycobacteriaceae</taxon>
        <taxon>Mycobacterium</taxon>
    </lineage>
</organism>
<keyword evidence="2" id="KW-1185">Reference proteome</keyword>
<dbReference type="NCBIfam" id="TIGR01509">
    <property type="entry name" value="HAD-SF-IA-v3"/>
    <property type="match status" value="1"/>
</dbReference>
<dbReference type="InterPro" id="IPR006439">
    <property type="entry name" value="HAD-SF_hydro_IA"/>
</dbReference>
<accession>A0A2G8B9Q7</accession>
<dbReference type="SUPFAM" id="SSF56784">
    <property type="entry name" value="HAD-like"/>
    <property type="match status" value="1"/>
</dbReference>
<dbReference type="GO" id="GO:0008967">
    <property type="term" value="F:phosphoglycolate phosphatase activity"/>
    <property type="evidence" value="ECO:0007669"/>
    <property type="project" value="TreeGrafter"/>
</dbReference>
<dbReference type="Gene3D" id="3.40.50.1000">
    <property type="entry name" value="HAD superfamily/HAD-like"/>
    <property type="match status" value="1"/>
</dbReference>
<dbReference type="Gene3D" id="1.10.150.240">
    <property type="entry name" value="Putative phosphatase, domain 2"/>
    <property type="match status" value="1"/>
</dbReference>
<gene>
    <name evidence="1" type="ORF">MHEC_10220</name>
</gene>
<dbReference type="PANTHER" id="PTHR43434:SF1">
    <property type="entry name" value="PHOSPHOGLYCOLATE PHOSPHATASE"/>
    <property type="match status" value="1"/>
</dbReference>
<dbReference type="InterPro" id="IPR050155">
    <property type="entry name" value="HAD-like_hydrolase_sf"/>
</dbReference>
<dbReference type="GO" id="GO:0006281">
    <property type="term" value="P:DNA repair"/>
    <property type="evidence" value="ECO:0007669"/>
    <property type="project" value="TreeGrafter"/>
</dbReference>
<dbReference type="InterPro" id="IPR036412">
    <property type="entry name" value="HAD-like_sf"/>
</dbReference>
<sequence>MNQRGLRVVREFDLAPITTLLCDADDNLFPSETPAFAASVEVINRFLARFGVTAPVTAEDLRKRAVGKNFRSTAMELALQSGVPMEKTLADRCSGAVVASDSELAGGRALGAEELEEWVRRERQHVTAHLTATLQPDPQVLTALQALASRYALAAVSSSASKRLDACFTTTGLDPLIPAAVRFSAEDSLAVPTSKPDPAVYLHAGRALGIQARHGLAIEDSVSGVTSAVAAGYATIGNLMFVPADERPCRSAELIDAGAVAIIDSWQVLADTLISTRQVDGARSRNQGQRAVAQSP</sequence>
<dbReference type="RefSeq" id="WP_048889988.1">
    <property type="nucleotide sequence ID" value="NZ_AP024237.1"/>
</dbReference>
<dbReference type="Pfam" id="PF00702">
    <property type="entry name" value="Hydrolase"/>
    <property type="match status" value="1"/>
</dbReference>
<dbReference type="SFLD" id="SFLDG01129">
    <property type="entry name" value="C1.5:_HAD__Beta-PGM__Phosphata"/>
    <property type="match status" value="1"/>
</dbReference>
<dbReference type="SFLD" id="SFLDS00003">
    <property type="entry name" value="Haloacid_Dehalogenase"/>
    <property type="match status" value="1"/>
</dbReference>
<dbReference type="AlphaFoldDB" id="A0A2G8B9Q7"/>
<evidence type="ECO:0000313" key="2">
    <source>
        <dbReference type="Proteomes" id="UP000595446"/>
    </source>
</evidence>